<evidence type="ECO:0000256" key="2">
    <source>
        <dbReference type="ARBA" id="ARBA00010962"/>
    </source>
</evidence>
<dbReference type="SUPFAM" id="SSF49899">
    <property type="entry name" value="Concanavalin A-like lectins/glucanases"/>
    <property type="match status" value="2"/>
</dbReference>
<organism evidence="13 14">
    <name type="scientific">Triparma laevis f. longispina</name>
    <dbReference type="NCBI Taxonomy" id="1714387"/>
    <lineage>
        <taxon>Eukaryota</taxon>
        <taxon>Sar</taxon>
        <taxon>Stramenopiles</taxon>
        <taxon>Ochrophyta</taxon>
        <taxon>Bolidophyceae</taxon>
        <taxon>Parmales</taxon>
        <taxon>Triparmaceae</taxon>
        <taxon>Triparma</taxon>
    </lineage>
</organism>
<dbReference type="GO" id="GO:0015926">
    <property type="term" value="F:glucosidase activity"/>
    <property type="evidence" value="ECO:0007669"/>
    <property type="project" value="TreeGrafter"/>
</dbReference>
<evidence type="ECO:0000313" key="14">
    <source>
        <dbReference type="Proteomes" id="UP001165122"/>
    </source>
</evidence>
<dbReference type="GO" id="GO:0071555">
    <property type="term" value="P:cell wall organization"/>
    <property type="evidence" value="ECO:0007669"/>
    <property type="project" value="UniProtKB-KW"/>
</dbReference>
<feature type="chain" id="PRO_5040930607" description="GH16 domain-containing protein" evidence="11">
    <location>
        <begin position="39"/>
        <end position="676"/>
    </location>
</feature>
<feature type="region of interest" description="Disordered" evidence="9">
    <location>
        <begin position="63"/>
        <end position="121"/>
    </location>
</feature>
<keyword evidence="4" id="KW-0735">Signal-anchor</keyword>
<evidence type="ECO:0000313" key="13">
    <source>
        <dbReference type="EMBL" id="GMH66005.1"/>
    </source>
</evidence>
<comment type="subcellular location">
    <subcellularLocation>
        <location evidence="1">Membrane</location>
        <topology evidence="1">Single-pass type II membrane protein</topology>
    </subcellularLocation>
</comment>
<dbReference type="OrthoDB" id="412647at2759"/>
<dbReference type="Pfam" id="PF03935">
    <property type="entry name" value="SKN1_KRE6_Sbg1"/>
    <property type="match status" value="1"/>
</dbReference>
<feature type="signal peptide" evidence="11">
    <location>
        <begin position="1"/>
        <end position="38"/>
    </location>
</feature>
<evidence type="ECO:0000256" key="5">
    <source>
        <dbReference type="ARBA" id="ARBA00022989"/>
    </source>
</evidence>
<sequence>MFSDRSAIGRVSSSSSSSSSTSLLALTLILLLITSINAGWIDEDTPRSAYTVVVPHAKQYWAPKHTKEPPHDDETWSPTESPTMTPTVASNSPSSPPTPSPTYTPTSTPTPDPLPFSNFDLTMSDEFNTNGRTFKDGDDPMWTAIDKNDYTNNALHYYDEGWAGTGEGSLNIRTSATKTSIVGFNDITLKKVHETKNFKSAMLQSWNKFCFTGGLIESEVILPGKHDIGGLWPAFWILGNLARHTYVGSSNNIWPWSQSKCVEEHVDSQKLSACLKTGHFGMEEGVGRGAPEIDIFEVQPGPVKHNTDQFGLMSVGQPFASHSLQIAPGKSSKRPGPGNWPGPGEWYEKPKLKFGPETCMNIAFYGTYNHFADAPSTTYDYWSDAISQNRQLGSKHFTGLHKFKLHWEPPSIKHGDGFINWYLDDELILGINGTSLKEPEGAEIPSEPSYVLVNTAISKDWGFPKTCPEGCGCKEYDCESVEWEKTCGFSPGFCDMLKSTEEGHSEPGANYKINFIRLYQDKDNPVHKVGCSTPERPTRKWIEGNAKSYMKEGDAAPLKKVPRGGGKCTGADNEDLRNICGGLSFGLCKNGGCLCQPGRTGPYCLSNDGFDDVIWDIQDKVKDLGLTAPLVTAPFVILIGMVVVVVAAVVWEGRQRRRKRLGYEQIRLDEKGGGVL</sequence>
<protein>
    <recommendedName>
        <fullName evidence="12">GH16 domain-containing protein</fullName>
    </recommendedName>
</protein>
<proteinExistence type="inferred from homology"/>
<dbReference type="InterPro" id="IPR005629">
    <property type="entry name" value="Skn1/Kre6/Sbg1"/>
</dbReference>
<keyword evidence="8" id="KW-0961">Cell wall biogenesis/degradation</keyword>
<evidence type="ECO:0000256" key="3">
    <source>
        <dbReference type="ARBA" id="ARBA00022692"/>
    </source>
</evidence>
<evidence type="ECO:0000259" key="12">
    <source>
        <dbReference type="PROSITE" id="PS51762"/>
    </source>
</evidence>
<keyword evidence="11" id="KW-0732">Signal</keyword>
<dbReference type="PANTHER" id="PTHR31361">
    <property type="entry name" value="BETA-GLUCAN SYNTHESIS-ASSOCIATED PROTEIN KRE6-RELATED"/>
    <property type="match status" value="1"/>
</dbReference>
<dbReference type="GO" id="GO:0006078">
    <property type="term" value="P:(1-&gt;6)-beta-D-glucan biosynthetic process"/>
    <property type="evidence" value="ECO:0007669"/>
    <property type="project" value="TreeGrafter"/>
</dbReference>
<keyword evidence="6 10" id="KW-0472">Membrane</keyword>
<dbReference type="GO" id="GO:0005789">
    <property type="term" value="C:endoplasmic reticulum membrane"/>
    <property type="evidence" value="ECO:0007669"/>
    <property type="project" value="TreeGrafter"/>
</dbReference>
<keyword evidence="14" id="KW-1185">Reference proteome</keyword>
<evidence type="ECO:0000256" key="6">
    <source>
        <dbReference type="ARBA" id="ARBA00023136"/>
    </source>
</evidence>
<dbReference type="InterPro" id="IPR013320">
    <property type="entry name" value="ConA-like_dom_sf"/>
</dbReference>
<dbReference type="PROSITE" id="PS51762">
    <property type="entry name" value="GH16_2"/>
    <property type="match status" value="1"/>
</dbReference>
<reference evidence="14" key="1">
    <citation type="journal article" date="2023" name="Commun. Biol.">
        <title>Genome analysis of Parmales, the sister group of diatoms, reveals the evolutionary specialization of diatoms from phago-mixotrophs to photoautotrophs.</title>
        <authorList>
            <person name="Ban H."/>
            <person name="Sato S."/>
            <person name="Yoshikawa S."/>
            <person name="Yamada K."/>
            <person name="Nakamura Y."/>
            <person name="Ichinomiya M."/>
            <person name="Sato N."/>
            <person name="Blanc-Mathieu R."/>
            <person name="Endo H."/>
            <person name="Kuwata A."/>
            <person name="Ogata H."/>
        </authorList>
    </citation>
    <scope>NUCLEOTIDE SEQUENCE [LARGE SCALE GENOMIC DNA]</scope>
    <source>
        <strain evidence="14">NIES 3700</strain>
    </source>
</reference>
<evidence type="ECO:0000256" key="7">
    <source>
        <dbReference type="ARBA" id="ARBA00023180"/>
    </source>
</evidence>
<dbReference type="InterPro" id="IPR000757">
    <property type="entry name" value="Beta-glucanase-like"/>
</dbReference>
<feature type="domain" description="GH16" evidence="12">
    <location>
        <begin position="103"/>
        <end position="524"/>
    </location>
</feature>
<gene>
    <name evidence="13" type="ORF">TrLO_g8837</name>
</gene>
<comment type="caution">
    <text evidence="13">The sequence shown here is derived from an EMBL/GenBank/DDBJ whole genome shotgun (WGS) entry which is preliminary data.</text>
</comment>
<comment type="similarity">
    <text evidence="2">Belongs to the SKN1/KRE6 family.</text>
</comment>
<evidence type="ECO:0000256" key="4">
    <source>
        <dbReference type="ARBA" id="ARBA00022968"/>
    </source>
</evidence>
<dbReference type="EMBL" id="BRXW01000556">
    <property type="protein sequence ID" value="GMH66005.1"/>
    <property type="molecule type" value="Genomic_DNA"/>
</dbReference>
<evidence type="ECO:0000256" key="8">
    <source>
        <dbReference type="ARBA" id="ARBA00023316"/>
    </source>
</evidence>
<feature type="transmembrane region" description="Helical" evidence="10">
    <location>
        <begin position="630"/>
        <end position="651"/>
    </location>
</feature>
<dbReference type="Proteomes" id="UP001165122">
    <property type="component" value="Unassembled WGS sequence"/>
</dbReference>
<dbReference type="Gene3D" id="2.60.120.200">
    <property type="match status" value="1"/>
</dbReference>
<name>A0A9W7E5L7_9STRA</name>
<keyword evidence="3 10" id="KW-0812">Transmembrane</keyword>
<feature type="compositionally biased region" description="Basic and acidic residues" evidence="9">
    <location>
        <begin position="65"/>
        <end position="74"/>
    </location>
</feature>
<feature type="compositionally biased region" description="Pro residues" evidence="9">
    <location>
        <begin position="94"/>
        <end position="114"/>
    </location>
</feature>
<dbReference type="AlphaFoldDB" id="A0A9W7E5L7"/>
<evidence type="ECO:0000256" key="9">
    <source>
        <dbReference type="SAM" id="MobiDB-lite"/>
    </source>
</evidence>
<dbReference type="PANTHER" id="PTHR31361:SF1">
    <property type="entry name" value="BETA-GLUCAN SYNTHESIS-ASSOCIATED PROTEIN KRE6-RELATED"/>
    <property type="match status" value="1"/>
</dbReference>
<evidence type="ECO:0000256" key="1">
    <source>
        <dbReference type="ARBA" id="ARBA00004606"/>
    </source>
</evidence>
<accession>A0A9W7E5L7</accession>
<dbReference type="GO" id="GO:0005886">
    <property type="term" value="C:plasma membrane"/>
    <property type="evidence" value="ECO:0007669"/>
    <property type="project" value="TreeGrafter"/>
</dbReference>
<keyword evidence="7" id="KW-0325">Glycoprotein</keyword>
<evidence type="ECO:0000256" key="11">
    <source>
        <dbReference type="SAM" id="SignalP"/>
    </source>
</evidence>
<keyword evidence="5 10" id="KW-1133">Transmembrane helix</keyword>
<evidence type="ECO:0000256" key="10">
    <source>
        <dbReference type="SAM" id="Phobius"/>
    </source>
</evidence>